<evidence type="ECO:0000313" key="7">
    <source>
        <dbReference type="Proteomes" id="UP000321736"/>
    </source>
</evidence>
<keyword evidence="3" id="KW-0812">Transmembrane</keyword>
<dbReference type="GO" id="GO:0005886">
    <property type="term" value="C:plasma membrane"/>
    <property type="evidence" value="ECO:0007669"/>
    <property type="project" value="UniProtKB-SubCell"/>
</dbReference>
<dbReference type="Proteomes" id="UP000321736">
    <property type="component" value="Unassembled WGS sequence"/>
</dbReference>
<dbReference type="PANTHER" id="PTHR30250">
    <property type="entry name" value="PST FAMILY PREDICTED COLANIC ACID TRANSPORTER"/>
    <property type="match status" value="1"/>
</dbReference>
<dbReference type="AlphaFoldDB" id="A0A239TEQ8"/>
<evidence type="ECO:0000256" key="4">
    <source>
        <dbReference type="ARBA" id="ARBA00022989"/>
    </source>
</evidence>
<dbReference type="PANTHER" id="PTHR30250:SF11">
    <property type="entry name" value="O-ANTIGEN TRANSPORTER-RELATED"/>
    <property type="match status" value="1"/>
</dbReference>
<accession>A0A239TEQ8</accession>
<comment type="subcellular location">
    <subcellularLocation>
        <location evidence="1">Cell membrane</location>
        <topology evidence="1">Multi-pass membrane protein</topology>
    </subcellularLocation>
</comment>
<evidence type="ECO:0000313" key="6">
    <source>
        <dbReference type="EMBL" id="GEP83655.1"/>
    </source>
</evidence>
<protein>
    <submittedName>
        <fullName evidence="6">Capsular polysaccharide biosynthesis protein</fullName>
    </submittedName>
</protein>
<proteinExistence type="predicted"/>
<evidence type="ECO:0000256" key="1">
    <source>
        <dbReference type="ARBA" id="ARBA00004651"/>
    </source>
</evidence>
<name>A0A239TEQ8_9STAP</name>
<keyword evidence="4" id="KW-1133">Transmembrane helix</keyword>
<comment type="caution">
    <text evidence="6">The sequence shown here is derived from an EMBL/GenBank/DDBJ whole genome shotgun (WGS) entry which is preliminary data.</text>
</comment>
<organism evidence="6 7">
    <name type="scientific">Staphylococcus piscifermentans</name>
    <dbReference type="NCBI Taxonomy" id="70258"/>
    <lineage>
        <taxon>Bacteria</taxon>
        <taxon>Bacillati</taxon>
        <taxon>Bacillota</taxon>
        <taxon>Bacilli</taxon>
        <taxon>Bacillales</taxon>
        <taxon>Staphylococcaceae</taxon>
        <taxon>Staphylococcus</taxon>
    </lineage>
</organism>
<evidence type="ECO:0000256" key="2">
    <source>
        <dbReference type="ARBA" id="ARBA00022475"/>
    </source>
</evidence>
<reference evidence="6 7" key="1">
    <citation type="submission" date="2019-07" db="EMBL/GenBank/DDBJ databases">
        <title>Whole genome shotgun sequence of Staphylococcus piscifermentans NBRC 109625.</title>
        <authorList>
            <person name="Hosoyama A."/>
            <person name="Uohara A."/>
            <person name="Ohji S."/>
            <person name="Ichikawa N."/>
        </authorList>
    </citation>
    <scope>NUCLEOTIDE SEQUENCE [LARGE SCALE GENOMIC DNA]</scope>
    <source>
        <strain evidence="6 7">NBRC 109625</strain>
    </source>
</reference>
<sequence>MKRFLKDSSINIISNLVVVVAIQLLTFPLISKGESEQSFAELVVLYGIALIFATTFGNTLNNVRLLHNPNLEHKIKEKVFSKFFVIILIFNAITLTVIFFFYVKEFGINQILFVVFSLLLTARYYLQVYFRENLNYTRILITNVCVALGYLIGLMIYKFIIHESSLPFLLGEGIGFVYLVLNTEVKFKIHKDIKITYGGILRDYSNFSSINLIINILNYLDRLILLPIIGATAVTTYFIGSTASKMISLITTPMNNVILSYLSIGTNNIHKKDFNKLQLLLLIAIVPLFFIIKYMSLLIIYIIYKNYFDQAKSIIDLVTIICLLSIYNSIIHPFGMKILKSKLLLYIQVGYAIIYLSLALVGSYTYNLIGFCIATVIAMALKLVYTNIKISEVIKKV</sequence>
<dbReference type="RefSeq" id="WP_095102752.1">
    <property type="nucleotide sequence ID" value="NZ_BKAR01000002.1"/>
</dbReference>
<dbReference type="EMBL" id="BKAR01000002">
    <property type="protein sequence ID" value="GEP83655.1"/>
    <property type="molecule type" value="Genomic_DNA"/>
</dbReference>
<evidence type="ECO:0000256" key="3">
    <source>
        <dbReference type="ARBA" id="ARBA00022692"/>
    </source>
</evidence>
<keyword evidence="2" id="KW-1003">Cell membrane</keyword>
<gene>
    <name evidence="6" type="ORF">SPI02_02400</name>
</gene>
<dbReference type="InterPro" id="IPR050833">
    <property type="entry name" value="Poly_Biosynth_Transport"/>
</dbReference>
<keyword evidence="7" id="KW-1185">Reference proteome</keyword>
<keyword evidence="5" id="KW-0472">Membrane</keyword>
<dbReference type="OrthoDB" id="2414099at2"/>
<evidence type="ECO:0000256" key="5">
    <source>
        <dbReference type="ARBA" id="ARBA00023136"/>
    </source>
</evidence>